<keyword evidence="4" id="KW-1185">Reference proteome</keyword>
<dbReference type="AlphaFoldDB" id="A0A4S4LEK6"/>
<dbReference type="Proteomes" id="UP000308199">
    <property type="component" value="Unassembled WGS sequence"/>
</dbReference>
<evidence type="ECO:0000313" key="3">
    <source>
        <dbReference type="EMBL" id="THH10314.1"/>
    </source>
</evidence>
<protein>
    <recommendedName>
        <fullName evidence="2">DUF6699 domain-containing protein</fullName>
    </recommendedName>
</protein>
<gene>
    <name evidence="3" type="ORF">EW145_g1415</name>
</gene>
<feature type="region of interest" description="Disordered" evidence="1">
    <location>
        <begin position="24"/>
        <end position="92"/>
    </location>
</feature>
<organism evidence="3 4">
    <name type="scientific">Phellinidium pouzarii</name>
    <dbReference type="NCBI Taxonomy" id="167371"/>
    <lineage>
        <taxon>Eukaryota</taxon>
        <taxon>Fungi</taxon>
        <taxon>Dikarya</taxon>
        <taxon>Basidiomycota</taxon>
        <taxon>Agaricomycotina</taxon>
        <taxon>Agaricomycetes</taxon>
        <taxon>Hymenochaetales</taxon>
        <taxon>Hymenochaetaceae</taxon>
        <taxon>Phellinidium</taxon>
    </lineage>
</organism>
<feature type="region of interest" description="Disordered" evidence="1">
    <location>
        <begin position="108"/>
        <end position="141"/>
    </location>
</feature>
<dbReference type="InterPro" id="IPR046522">
    <property type="entry name" value="DUF6699"/>
</dbReference>
<sequence>MLSTAPRRPEHLVHSYAHHDAIGRKRSRSFGGPVAVPLSSAYSEPRSHRRSSSTNGRAPYHPTAGSGSGSSHGHGHGYERERGRHGSISRHHPDFASVVPADIASTLSDPYARGRTPPIPKESRPPASRRATWQAPPSSHFAPSLKIHRALACTARAPALFYDVTYAPSHLNILAPPPVVDSCVFHTAPVRPSAYARAYTRSPCDAAFRTRAAPRTADASRRAFGLGPLTNLDVLHAVYSALRTPASRREWDALGAGSATQKRVAEAYKRRCEVLGTQREWDAGVRRIDFLCGRTVLWGVECRADGVCELVLAKPQ</sequence>
<dbReference type="Pfam" id="PF20415">
    <property type="entry name" value="DUF6699"/>
    <property type="match status" value="1"/>
</dbReference>
<feature type="domain" description="DUF6699" evidence="2">
    <location>
        <begin position="161"/>
        <end position="305"/>
    </location>
</feature>
<accession>A0A4S4LEK6</accession>
<evidence type="ECO:0000313" key="4">
    <source>
        <dbReference type="Proteomes" id="UP000308199"/>
    </source>
</evidence>
<proteinExistence type="predicted"/>
<evidence type="ECO:0000259" key="2">
    <source>
        <dbReference type="Pfam" id="PF20415"/>
    </source>
</evidence>
<reference evidence="3 4" key="1">
    <citation type="submission" date="2019-02" db="EMBL/GenBank/DDBJ databases">
        <title>Genome sequencing of the rare red list fungi Phellinidium pouzarii.</title>
        <authorList>
            <person name="Buettner E."/>
            <person name="Kellner H."/>
        </authorList>
    </citation>
    <scope>NUCLEOTIDE SEQUENCE [LARGE SCALE GENOMIC DNA]</scope>
    <source>
        <strain evidence="3 4">DSM 108285</strain>
    </source>
</reference>
<comment type="caution">
    <text evidence="3">The sequence shown here is derived from an EMBL/GenBank/DDBJ whole genome shotgun (WGS) entry which is preliminary data.</text>
</comment>
<dbReference type="EMBL" id="SGPK01000039">
    <property type="protein sequence ID" value="THH10314.1"/>
    <property type="molecule type" value="Genomic_DNA"/>
</dbReference>
<dbReference type="OrthoDB" id="3242468at2759"/>
<name>A0A4S4LEK6_9AGAM</name>
<evidence type="ECO:0000256" key="1">
    <source>
        <dbReference type="SAM" id="MobiDB-lite"/>
    </source>
</evidence>